<organism evidence="1 2">
    <name type="scientific">Leucogyrophana mollusca</name>
    <dbReference type="NCBI Taxonomy" id="85980"/>
    <lineage>
        <taxon>Eukaryota</taxon>
        <taxon>Fungi</taxon>
        <taxon>Dikarya</taxon>
        <taxon>Basidiomycota</taxon>
        <taxon>Agaricomycotina</taxon>
        <taxon>Agaricomycetes</taxon>
        <taxon>Agaricomycetidae</taxon>
        <taxon>Boletales</taxon>
        <taxon>Boletales incertae sedis</taxon>
        <taxon>Leucogyrophana</taxon>
    </lineage>
</organism>
<evidence type="ECO:0000313" key="2">
    <source>
        <dbReference type="Proteomes" id="UP000790709"/>
    </source>
</evidence>
<sequence length="155" mass="17443">MRYDIVTIPDNEKRCFTDRAQEAPWPADALVEDTNSGLFAVDVGVPRALTKRPAVKRSDEHRQFMVVKDPSTVKPGALSNLVLYQAISWGGLILAGGAGFLYVKKSVANRRRQDHMAADNNEIVQDELTVVYLQNMDTLTTTRQNRTTRESDSRY</sequence>
<dbReference type="EMBL" id="MU266409">
    <property type="protein sequence ID" value="KAH7925105.1"/>
    <property type="molecule type" value="Genomic_DNA"/>
</dbReference>
<reference evidence="1" key="1">
    <citation type="journal article" date="2021" name="New Phytol.">
        <title>Evolutionary innovations through gain and loss of genes in the ectomycorrhizal Boletales.</title>
        <authorList>
            <person name="Wu G."/>
            <person name="Miyauchi S."/>
            <person name="Morin E."/>
            <person name="Kuo A."/>
            <person name="Drula E."/>
            <person name="Varga T."/>
            <person name="Kohler A."/>
            <person name="Feng B."/>
            <person name="Cao Y."/>
            <person name="Lipzen A."/>
            <person name="Daum C."/>
            <person name="Hundley H."/>
            <person name="Pangilinan J."/>
            <person name="Johnson J."/>
            <person name="Barry K."/>
            <person name="LaButti K."/>
            <person name="Ng V."/>
            <person name="Ahrendt S."/>
            <person name="Min B."/>
            <person name="Choi I.G."/>
            <person name="Park H."/>
            <person name="Plett J.M."/>
            <person name="Magnuson J."/>
            <person name="Spatafora J.W."/>
            <person name="Nagy L.G."/>
            <person name="Henrissat B."/>
            <person name="Grigoriev I.V."/>
            <person name="Yang Z.L."/>
            <person name="Xu J."/>
            <person name="Martin F.M."/>
        </authorList>
    </citation>
    <scope>NUCLEOTIDE SEQUENCE</scope>
    <source>
        <strain evidence="1">KUC20120723A-06</strain>
    </source>
</reference>
<accession>A0ACB8BH19</accession>
<dbReference type="Proteomes" id="UP000790709">
    <property type="component" value="Unassembled WGS sequence"/>
</dbReference>
<keyword evidence="2" id="KW-1185">Reference proteome</keyword>
<comment type="caution">
    <text evidence="1">The sequence shown here is derived from an EMBL/GenBank/DDBJ whole genome shotgun (WGS) entry which is preliminary data.</text>
</comment>
<protein>
    <submittedName>
        <fullName evidence="1">Uncharacterized protein</fullName>
    </submittedName>
</protein>
<evidence type="ECO:0000313" key="1">
    <source>
        <dbReference type="EMBL" id="KAH7925105.1"/>
    </source>
</evidence>
<gene>
    <name evidence="1" type="ORF">BV22DRAFT_1047004</name>
</gene>
<proteinExistence type="predicted"/>
<name>A0ACB8BH19_9AGAM</name>